<keyword evidence="2" id="KW-1185">Reference proteome</keyword>
<organism evidence="1 2">
    <name type="scientific">Ambrosia artemisiifolia</name>
    <name type="common">Common ragweed</name>
    <dbReference type="NCBI Taxonomy" id="4212"/>
    <lineage>
        <taxon>Eukaryota</taxon>
        <taxon>Viridiplantae</taxon>
        <taxon>Streptophyta</taxon>
        <taxon>Embryophyta</taxon>
        <taxon>Tracheophyta</taxon>
        <taxon>Spermatophyta</taxon>
        <taxon>Magnoliopsida</taxon>
        <taxon>eudicotyledons</taxon>
        <taxon>Gunneridae</taxon>
        <taxon>Pentapetalae</taxon>
        <taxon>asterids</taxon>
        <taxon>campanulids</taxon>
        <taxon>Asterales</taxon>
        <taxon>Asteraceae</taxon>
        <taxon>Asteroideae</taxon>
        <taxon>Heliantheae alliance</taxon>
        <taxon>Heliantheae</taxon>
        <taxon>Ambrosia</taxon>
    </lineage>
</organism>
<protein>
    <submittedName>
        <fullName evidence="1">Uncharacterized protein</fullName>
    </submittedName>
</protein>
<gene>
    <name evidence="1" type="ORF">M8C21_018537</name>
</gene>
<dbReference type="Proteomes" id="UP001206925">
    <property type="component" value="Unassembled WGS sequence"/>
</dbReference>
<feature type="non-terminal residue" evidence="1">
    <location>
        <position position="77"/>
    </location>
</feature>
<evidence type="ECO:0000313" key="1">
    <source>
        <dbReference type="EMBL" id="KAI7729317.1"/>
    </source>
</evidence>
<feature type="non-terminal residue" evidence="1">
    <location>
        <position position="1"/>
    </location>
</feature>
<name>A0AAD5BTG9_AMBAR</name>
<sequence>SVAARVAKEKKLVSNLIRKLVILFDLKSDKFSSQTSRPSASIAYFGAAKLVNGRQGQLEMGKKNAVLPANEVDFNTV</sequence>
<comment type="caution">
    <text evidence="1">The sequence shown here is derived from an EMBL/GenBank/DDBJ whole genome shotgun (WGS) entry which is preliminary data.</text>
</comment>
<reference evidence="1" key="1">
    <citation type="submission" date="2022-06" db="EMBL/GenBank/DDBJ databases">
        <title>Uncovering the hologenomic basis of an extraordinary plant invasion.</title>
        <authorList>
            <person name="Bieker V.C."/>
            <person name="Martin M.D."/>
            <person name="Gilbert T."/>
            <person name="Hodgins K."/>
            <person name="Battlay P."/>
            <person name="Petersen B."/>
            <person name="Wilson J."/>
        </authorList>
    </citation>
    <scope>NUCLEOTIDE SEQUENCE</scope>
    <source>
        <strain evidence="1">AA19_3_7</strain>
        <tissue evidence="1">Leaf</tissue>
    </source>
</reference>
<proteinExistence type="predicted"/>
<dbReference type="AlphaFoldDB" id="A0AAD5BTG9"/>
<accession>A0AAD5BTG9</accession>
<dbReference type="EMBL" id="JAMZMK010011021">
    <property type="protein sequence ID" value="KAI7729317.1"/>
    <property type="molecule type" value="Genomic_DNA"/>
</dbReference>
<evidence type="ECO:0000313" key="2">
    <source>
        <dbReference type="Proteomes" id="UP001206925"/>
    </source>
</evidence>